<feature type="domain" description="Novel STAND NTPase 1" evidence="4">
    <location>
        <begin position="102"/>
        <end position="485"/>
    </location>
</feature>
<feature type="repeat" description="WD" evidence="3">
    <location>
        <begin position="710"/>
        <end position="751"/>
    </location>
</feature>
<dbReference type="CDD" id="cd00200">
    <property type="entry name" value="WD40"/>
    <property type="match status" value="2"/>
</dbReference>
<feature type="repeat" description="WD" evidence="3">
    <location>
        <begin position="882"/>
        <end position="916"/>
    </location>
</feature>
<dbReference type="PRINTS" id="PR00320">
    <property type="entry name" value="GPROTEINBRPT"/>
</dbReference>
<keyword evidence="6" id="KW-1185">Reference proteome</keyword>
<dbReference type="Gene3D" id="2.130.10.10">
    <property type="entry name" value="YVTN repeat-like/Quinoprotein amine dehydrogenase"/>
    <property type="match status" value="4"/>
</dbReference>
<evidence type="ECO:0000313" key="5">
    <source>
        <dbReference type="EMBL" id="SMD22401.1"/>
    </source>
</evidence>
<dbReference type="EMBL" id="FWXV01000008">
    <property type="protein sequence ID" value="SMD22401.1"/>
    <property type="molecule type" value="Genomic_DNA"/>
</dbReference>
<organism evidence="5 6">
    <name type="scientific">Kibdelosporangium aridum</name>
    <dbReference type="NCBI Taxonomy" id="2030"/>
    <lineage>
        <taxon>Bacteria</taxon>
        <taxon>Bacillati</taxon>
        <taxon>Actinomycetota</taxon>
        <taxon>Actinomycetes</taxon>
        <taxon>Pseudonocardiales</taxon>
        <taxon>Pseudonocardiaceae</taxon>
        <taxon>Kibdelosporangium</taxon>
    </lineage>
</organism>
<feature type="repeat" description="WD" evidence="3">
    <location>
        <begin position="753"/>
        <end position="794"/>
    </location>
</feature>
<dbReference type="InterPro" id="IPR049052">
    <property type="entry name" value="nSTAND1"/>
</dbReference>
<name>A0A1W2FKD5_KIBAR</name>
<dbReference type="InterPro" id="IPR036322">
    <property type="entry name" value="WD40_repeat_dom_sf"/>
</dbReference>
<dbReference type="InterPro" id="IPR015943">
    <property type="entry name" value="WD40/YVTN_repeat-like_dom_sf"/>
</dbReference>
<evidence type="ECO:0000259" key="4">
    <source>
        <dbReference type="Pfam" id="PF20703"/>
    </source>
</evidence>
<dbReference type="PANTHER" id="PTHR19848:SF8">
    <property type="entry name" value="F-BOX AND WD REPEAT DOMAIN CONTAINING 7"/>
    <property type="match status" value="1"/>
</dbReference>
<protein>
    <submittedName>
        <fullName evidence="5">WD40 repeat</fullName>
    </submittedName>
</protein>
<dbReference type="InterPro" id="IPR001680">
    <property type="entry name" value="WD40_rpt"/>
</dbReference>
<evidence type="ECO:0000256" key="3">
    <source>
        <dbReference type="PROSITE-ProRule" id="PRU00221"/>
    </source>
</evidence>
<feature type="repeat" description="WD" evidence="3">
    <location>
        <begin position="920"/>
        <end position="961"/>
    </location>
</feature>
<feature type="repeat" description="WD" evidence="3">
    <location>
        <begin position="839"/>
        <end position="880"/>
    </location>
</feature>
<dbReference type="Pfam" id="PF20703">
    <property type="entry name" value="nSTAND1"/>
    <property type="match status" value="1"/>
</dbReference>
<feature type="repeat" description="WD" evidence="3">
    <location>
        <begin position="1049"/>
        <end position="1090"/>
    </location>
</feature>
<reference evidence="5 6" key="1">
    <citation type="submission" date="2017-04" db="EMBL/GenBank/DDBJ databases">
        <authorList>
            <person name="Afonso C.L."/>
            <person name="Miller P.J."/>
            <person name="Scott M.A."/>
            <person name="Spackman E."/>
            <person name="Goraichik I."/>
            <person name="Dimitrov K.M."/>
            <person name="Suarez D.L."/>
            <person name="Swayne D.E."/>
        </authorList>
    </citation>
    <scope>NUCLEOTIDE SEQUENCE [LARGE SCALE GENOMIC DNA]</scope>
    <source>
        <strain evidence="5 6">DSM 43828</strain>
    </source>
</reference>
<keyword evidence="1 3" id="KW-0853">WD repeat</keyword>
<dbReference type="SUPFAM" id="SSF52540">
    <property type="entry name" value="P-loop containing nucleoside triphosphate hydrolases"/>
    <property type="match status" value="1"/>
</dbReference>
<dbReference type="Gene3D" id="3.40.50.300">
    <property type="entry name" value="P-loop containing nucleotide triphosphate hydrolases"/>
    <property type="match status" value="1"/>
</dbReference>
<evidence type="ECO:0000256" key="2">
    <source>
        <dbReference type="ARBA" id="ARBA00022737"/>
    </source>
</evidence>
<feature type="repeat" description="WD" evidence="3">
    <location>
        <begin position="1134"/>
        <end position="1175"/>
    </location>
</feature>
<evidence type="ECO:0000256" key="1">
    <source>
        <dbReference type="ARBA" id="ARBA00022574"/>
    </source>
</evidence>
<dbReference type="PROSITE" id="PS00678">
    <property type="entry name" value="WD_REPEATS_1"/>
    <property type="match status" value="9"/>
</dbReference>
<feature type="repeat" description="WD" evidence="3">
    <location>
        <begin position="624"/>
        <end position="665"/>
    </location>
</feature>
<proteinExistence type="predicted"/>
<feature type="repeat" description="WD" evidence="3">
    <location>
        <begin position="796"/>
        <end position="837"/>
    </location>
</feature>
<dbReference type="InterPro" id="IPR019775">
    <property type="entry name" value="WD40_repeat_CS"/>
</dbReference>
<gene>
    <name evidence="5" type="ORF">SAMN05661093_07396</name>
</gene>
<dbReference type="SMART" id="SM00320">
    <property type="entry name" value="WD40"/>
    <property type="match status" value="14"/>
</dbReference>
<evidence type="ECO:0000313" key="6">
    <source>
        <dbReference type="Proteomes" id="UP000192674"/>
    </source>
</evidence>
<feature type="repeat" description="WD" evidence="3">
    <location>
        <begin position="963"/>
        <end position="1004"/>
    </location>
</feature>
<dbReference type="PROSITE" id="PS50082">
    <property type="entry name" value="WD_REPEATS_2"/>
    <property type="match status" value="13"/>
</dbReference>
<feature type="repeat" description="WD" evidence="3">
    <location>
        <begin position="667"/>
        <end position="708"/>
    </location>
</feature>
<dbReference type="Pfam" id="PF00400">
    <property type="entry name" value="WD40"/>
    <property type="match status" value="13"/>
</dbReference>
<feature type="repeat" description="WD" evidence="3">
    <location>
        <begin position="1092"/>
        <end position="1133"/>
    </location>
</feature>
<dbReference type="PROSITE" id="PS50294">
    <property type="entry name" value="WD_REPEATS_REGION"/>
    <property type="match status" value="13"/>
</dbReference>
<dbReference type="InterPro" id="IPR027417">
    <property type="entry name" value="P-loop_NTPase"/>
</dbReference>
<sequence>MGRRERPLDPDAGSLQRFAFELRQLRSVAGQPGYRELSRRAHYSITALAEAAGGQTLPSLAVTLAYVQACGGDRQVWETRWRELAEELALANADPADPDASPYLGLAAFQPGDADRYFGRDSLVDHVVHKVAQTPVVAVFGASGSGKSSLIRAGLIPATRGHSAFSGHPWSCVLLTPTSQPLRELAHAVAEVCGTEPERAEPGWLGRALRQADPTGGTRVLLVVDQFEELFTLCPDAGERVEFIDALLDAACNTDGVVHVVLGVRADFYGHCATHPGLLKTLGEGAQVLVGPMTRDELRSAITGPAAMAGLTVERELVATMIADIADEPGGLPLLSHALLETWRHRRNNTMTRAGYHVCGGVHGALAQTAERLYAEFDAAEQEVAHRIFLRLTALGDGTEDTRRRARHGELATVGDPSTVTRVLDKLAAARLVVIGTDSVEVAHEALIRAWPRLRRWLTDDRDSVLLHRRITDATQVWQSSGRDPGLLYQATQLDQALAWAGQTHRASALNADEREFLDAATRLREKQVRSRRQRTLRLRVATAVVVAVLAAASVITWQQRNDARDQHRVAVARQLVAEATALREIDPLRAAQLSLIAWRIAPDVPATRDSLLSVQAYPLPTRLLGHAGEVRDVAFSPDGRLLATAAGDSTVRLWDTASRQPVGTPLTGHTGMVNGLAFSPDGTTLASASADRTVRLWDIARHRPIGDPMTGHTNTVTSIAFSPNERLLVTGSADGTVRTWDITSRTPVGEPMSGHKGPITAVALSPDGVTAATSSNDKTVRLWNVVTRTPIGDPLTGHTSVTNGVAFSPDGQTLASTSGDKTVRLWNVATRTPIGDPLTGHTNVTYGVAFSPDGRTLATSSWDKTVRIWDTTSRRQQGTALIGSTSSVFNIAFSPDGSALAGGDSDSSILVWSLRGTLVPAHADAVYAVALSPEGRVLGTAADDRKVRLWETSTHKELVAPLTGHTAEVRAMAFSPQGGILATGSWDGTLRLWDAANRAPIGTPLTGHVDWVRGLAFSPDGHLVATAGMDMTVRLWNVATRAPFGPPLTGHTNSVTGIAFSPDGRSLATAANDKTIRLWNVPTRNPVGEPLTGHTSVVRDVVFSPDGKLLASAGDDKTVRLWDVESRALIATLEGHTGEVLKLAFSPDGRELASTSLDKTVRLWSTTGRSTTTVLSASTGLAGVAYTPDGLVTGGVTGNVLLWTTDVTRTADYVCAATGSDLSDDEWRRYLPTWPRMEVCPG</sequence>
<dbReference type="SUPFAM" id="SSF50978">
    <property type="entry name" value="WD40 repeat-like"/>
    <property type="match status" value="2"/>
</dbReference>
<dbReference type="InterPro" id="IPR020472">
    <property type="entry name" value="WD40_PAC1"/>
</dbReference>
<dbReference type="Proteomes" id="UP000192674">
    <property type="component" value="Unassembled WGS sequence"/>
</dbReference>
<dbReference type="PANTHER" id="PTHR19848">
    <property type="entry name" value="WD40 REPEAT PROTEIN"/>
    <property type="match status" value="1"/>
</dbReference>
<accession>A0A1W2FKD5</accession>
<dbReference type="AlphaFoldDB" id="A0A1W2FKD5"/>
<feature type="repeat" description="WD" evidence="3">
    <location>
        <begin position="1006"/>
        <end position="1041"/>
    </location>
</feature>
<keyword evidence="2" id="KW-0677">Repeat</keyword>